<feature type="region of interest" description="Disordered" evidence="1">
    <location>
        <begin position="21"/>
        <end position="62"/>
    </location>
</feature>
<feature type="compositionally biased region" description="Low complexity" evidence="1">
    <location>
        <begin position="38"/>
        <end position="54"/>
    </location>
</feature>
<evidence type="ECO:0000313" key="3">
    <source>
        <dbReference type="EMBL" id="SHG33411.1"/>
    </source>
</evidence>
<feature type="signal peptide" evidence="2">
    <location>
        <begin position="1"/>
        <end position="20"/>
    </location>
</feature>
<evidence type="ECO:0000256" key="2">
    <source>
        <dbReference type="SAM" id="SignalP"/>
    </source>
</evidence>
<reference evidence="3 4" key="1">
    <citation type="submission" date="2016-11" db="EMBL/GenBank/DDBJ databases">
        <authorList>
            <person name="Jaros S."/>
            <person name="Januszkiewicz K."/>
            <person name="Wedrychowicz H."/>
        </authorList>
    </citation>
    <scope>NUCLEOTIDE SEQUENCE [LARGE SCALE GENOMIC DNA]</scope>
    <source>
        <strain evidence="3 4">GAS138</strain>
    </source>
</reference>
<accession>A0A1M5IYR6</accession>
<dbReference type="OrthoDB" id="8238916at2"/>
<keyword evidence="2" id="KW-0732">Signal</keyword>
<feature type="region of interest" description="Disordered" evidence="1">
    <location>
        <begin position="104"/>
        <end position="128"/>
    </location>
</feature>
<dbReference type="AlphaFoldDB" id="A0A1M5IYR6"/>
<proteinExistence type="predicted"/>
<gene>
    <name evidence="3" type="ORF">SAMN05443248_1183</name>
</gene>
<sequence>MRTVLTALIIVAAGVSTASAQQAATDHRGGAGASQPTNAAAPASGNAAAAAGGPLTPSQSTDFVINGRNVIRAAPPRTPEQQKADAEASAAWQARCRPSVIEDREGIRRRQYAEPDCDLSRYNTAGAE</sequence>
<feature type="region of interest" description="Disordered" evidence="1">
    <location>
        <begin position="74"/>
        <end position="93"/>
    </location>
</feature>
<dbReference type="RefSeq" id="WP_154072038.1">
    <property type="nucleotide sequence ID" value="NZ_LT670817.1"/>
</dbReference>
<evidence type="ECO:0000313" key="4">
    <source>
        <dbReference type="Proteomes" id="UP000189796"/>
    </source>
</evidence>
<dbReference type="Proteomes" id="UP000189796">
    <property type="component" value="Chromosome I"/>
</dbReference>
<dbReference type="EMBL" id="LT670817">
    <property type="protein sequence ID" value="SHG33411.1"/>
    <property type="molecule type" value="Genomic_DNA"/>
</dbReference>
<protein>
    <submittedName>
        <fullName evidence="3">Uncharacterized protein</fullName>
    </submittedName>
</protein>
<feature type="chain" id="PRO_5013042034" evidence="2">
    <location>
        <begin position="21"/>
        <end position="128"/>
    </location>
</feature>
<organism evidence="3 4">
    <name type="scientific">Bradyrhizobium erythrophlei</name>
    <dbReference type="NCBI Taxonomy" id="1437360"/>
    <lineage>
        <taxon>Bacteria</taxon>
        <taxon>Pseudomonadati</taxon>
        <taxon>Pseudomonadota</taxon>
        <taxon>Alphaproteobacteria</taxon>
        <taxon>Hyphomicrobiales</taxon>
        <taxon>Nitrobacteraceae</taxon>
        <taxon>Bradyrhizobium</taxon>
    </lineage>
</organism>
<name>A0A1M5IYR6_9BRAD</name>
<feature type="compositionally biased region" description="Basic and acidic residues" evidence="1">
    <location>
        <begin position="104"/>
        <end position="113"/>
    </location>
</feature>
<evidence type="ECO:0000256" key="1">
    <source>
        <dbReference type="SAM" id="MobiDB-lite"/>
    </source>
</evidence>